<evidence type="ECO:0000259" key="4">
    <source>
        <dbReference type="PROSITE" id="PS50303"/>
    </source>
</evidence>
<accession>A0A1B6EYC5</accession>
<dbReference type="Pfam" id="PF08144">
    <property type="entry name" value="CPL"/>
    <property type="match status" value="1"/>
</dbReference>
<feature type="compositionally biased region" description="Basic residues" evidence="3">
    <location>
        <begin position="1"/>
        <end position="18"/>
    </location>
</feature>
<keyword evidence="1" id="KW-0677">Repeat</keyword>
<proteinExistence type="predicted"/>
<dbReference type="PANTHER" id="PTHR13389">
    <property type="entry name" value="PUMILIO HOMOLOG 3"/>
    <property type="match status" value="1"/>
</dbReference>
<evidence type="ECO:0000256" key="2">
    <source>
        <dbReference type="ARBA" id="ARBA00022884"/>
    </source>
</evidence>
<dbReference type="PROSITE" id="PS50303">
    <property type="entry name" value="PUM_HD"/>
    <property type="match status" value="1"/>
</dbReference>
<dbReference type="PANTHER" id="PTHR13389:SF0">
    <property type="entry name" value="PUMILIO HOMOLOG 3"/>
    <property type="match status" value="1"/>
</dbReference>
<dbReference type="GO" id="GO:0005730">
    <property type="term" value="C:nucleolus"/>
    <property type="evidence" value="ECO:0007669"/>
    <property type="project" value="TreeGrafter"/>
</dbReference>
<dbReference type="InterPro" id="IPR016024">
    <property type="entry name" value="ARM-type_fold"/>
</dbReference>
<dbReference type="SUPFAM" id="SSF48371">
    <property type="entry name" value="ARM repeat"/>
    <property type="match status" value="1"/>
</dbReference>
<dbReference type="GO" id="GO:0006417">
    <property type="term" value="P:regulation of translation"/>
    <property type="evidence" value="ECO:0007669"/>
    <property type="project" value="TreeGrafter"/>
</dbReference>
<feature type="compositionally biased region" description="Basic and acidic residues" evidence="3">
    <location>
        <begin position="22"/>
        <end position="35"/>
    </location>
</feature>
<dbReference type="InterPro" id="IPR040059">
    <property type="entry name" value="PUM3"/>
</dbReference>
<dbReference type="Gene3D" id="1.25.10.10">
    <property type="entry name" value="Leucine-rich Repeat Variant"/>
    <property type="match status" value="2"/>
</dbReference>
<evidence type="ECO:0000256" key="3">
    <source>
        <dbReference type="SAM" id="MobiDB-lite"/>
    </source>
</evidence>
<feature type="region of interest" description="Disordered" evidence="3">
    <location>
        <begin position="1"/>
        <end position="50"/>
    </location>
</feature>
<sequence length="632" mass="72233">MFQKKTSSKKKEMKKKFGQKQSPDRNTEQNYKEPEVAVSNNQNPAKSKKNVKLINNVNKKFGKKEKNLKTKRKEKNGFVELPTNLIGKDGKPEWNKVKTEKKKLRENRKVRRTGEDHYQLTMKAKNIWEKLRRRTDENTTKKEALVNDLFMLLKGQIPNVVPSHDLARVVQWMLKLGSPTIRTAICEELYANTTFHLQSKYSRFCVSRALRYGSKADRNHLMESCNGHFLKLFSHTFAGPVVELMFSTFASAAQRAQIHREMYGEMHVLLQPEITTIASVPDNMRPAILASTKINLTKLLEKKRLLKTTLLQTVLNDFLNSCSQQDGNDILEIIQDDILELLNTKEGSRVARQAVWHGTNKMKKVIVKKLKGKVKEIATSENGHGLLLVLFDSVDDTVLLKKALIPELLEEAEELAKNEWGRKVILYLVAHRDSSYFHPQQTEIFSKGDAISTRKKDAAVREQEILEAVSEPLLQKIGDNPATWLGNSSVAMVSLAIMKSGKGRPLHQVFSRVVAYMLDPASMVEVGQRKFHIVEHSASHLVFKKLIQLDQSRPDRAPETFSAVLVSKLTEESLNHIMQFNRGCFLLVLLFESQNQTIRRVLRSKITETMKAFLQQQETTGAEILLKKLNEK</sequence>
<dbReference type="InterPro" id="IPR011989">
    <property type="entry name" value="ARM-like"/>
</dbReference>
<dbReference type="AlphaFoldDB" id="A0A1B6EYC5"/>
<name>A0A1B6EYC5_9HEMI</name>
<evidence type="ECO:0000313" key="5">
    <source>
        <dbReference type="EMBL" id="JAS42900.1"/>
    </source>
</evidence>
<dbReference type="EMBL" id="GECZ01026869">
    <property type="protein sequence ID" value="JAS42900.1"/>
    <property type="molecule type" value="Transcribed_RNA"/>
</dbReference>
<organism evidence="5">
    <name type="scientific">Cuerna arida</name>
    <dbReference type="NCBI Taxonomy" id="1464854"/>
    <lineage>
        <taxon>Eukaryota</taxon>
        <taxon>Metazoa</taxon>
        <taxon>Ecdysozoa</taxon>
        <taxon>Arthropoda</taxon>
        <taxon>Hexapoda</taxon>
        <taxon>Insecta</taxon>
        <taxon>Pterygota</taxon>
        <taxon>Neoptera</taxon>
        <taxon>Paraneoptera</taxon>
        <taxon>Hemiptera</taxon>
        <taxon>Auchenorrhyncha</taxon>
        <taxon>Membracoidea</taxon>
        <taxon>Cicadellidae</taxon>
        <taxon>Cicadellinae</taxon>
        <taxon>Proconiini</taxon>
        <taxon>Cuerna</taxon>
    </lineage>
</organism>
<protein>
    <recommendedName>
        <fullName evidence="4">PUM-HD domain-containing protein</fullName>
    </recommendedName>
</protein>
<dbReference type="InterPro" id="IPR001313">
    <property type="entry name" value="Pumilio_RNA-bd_rpt"/>
</dbReference>
<dbReference type="InterPro" id="IPR033133">
    <property type="entry name" value="PUM-HD"/>
</dbReference>
<evidence type="ECO:0000256" key="1">
    <source>
        <dbReference type="ARBA" id="ARBA00022737"/>
    </source>
</evidence>
<gene>
    <name evidence="5" type="ORF">g.17237</name>
</gene>
<keyword evidence="2" id="KW-0694">RNA-binding</keyword>
<feature type="domain" description="PUM-HD" evidence="4">
    <location>
        <begin position="127"/>
        <end position="473"/>
    </location>
</feature>
<dbReference type="SMART" id="SM00025">
    <property type="entry name" value="Pumilio"/>
    <property type="match status" value="5"/>
</dbReference>
<reference evidence="5" key="1">
    <citation type="submission" date="2015-11" db="EMBL/GenBank/DDBJ databases">
        <title>De novo transcriptome assembly of four potential Pierce s Disease insect vectors from Arizona vineyards.</title>
        <authorList>
            <person name="Tassone E.E."/>
        </authorList>
    </citation>
    <scope>NUCLEOTIDE SEQUENCE</scope>
</reference>
<dbReference type="GO" id="GO:0003729">
    <property type="term" value="F:mRNA binding"/>
    <property type="evidence" value="ECO:0007669"/>
    <property type="project" value="TreeGrafter"/>
</dbReference>
<dbReference type="InterPro" id="IPR012959">
    <property type="entry name" value="CPL_dom"/>
</dbReference>